<feature type="region of interest" description="Disordered" evidence="6">
    <location>
        <begin position="291"/>
        <end position="310"/>
    </location>
</feature>
<dbReference type="RefSeq" id="WP_005459282.1">
    <property type="nucleotide sequence ID" value="NZ_CM001440.1"/>
</dbReference>
<dbReference type="Proteomes" id="UP000002791">
    <property type="component" value="Chromosome"/>
</dbReference>
<dbReference type="EMBL" id="CM001440">
    <property type="protein sequence ID" value="EHR63156.1"/>
    <property type="molecule type" value="Genomic_DNA"/>
</dbReference>
<evidence type="ECO:0000256" key="6">
    <source>
        <dbReference type="SAM" id="MobiDB-lite"/>
    </source>
</evidence>
<dbReference type="InterPro" id="IPR008271">
    <property type="entry name" value="Ser/Thr_kinase_AS"/>
</dbReference>
<proteinExistence type="predicted"/>
<dbReference type="GO" id="GO:0005524">
    <property type="term" value="F:ATP binding"/>
    <property type="evidence" value="ECO:0007669"/>
    <property type="project" value="UniProtKB-UniRule"/>
</dbReference>
<dbReference type="PANTHER" id="PTHR43289">
    <property type="entry name" value="MITOGEN-ACTIVATED PROTEIN KINASE KINASE KINASE 20-RELATED"/>
    <property type="match status" value="1"/>
</dbReference>
<dbReference type="SMART" id="SM00220">
    <property type="entry name" value="S_TKc"/>
    <property type="match status" value="1"/>
</dbReference>
<sequence>MKPLSPDDPRSVGRYRTLAVLGEGGMGRALLAVGPDGRFAAVKLVFSSLSHDPVFRDRFRREVSASRLVSGAYTAAVLDADTESDTPWLASLYVPGPSLAHVIDSAGPLDVAALRHLAVTLSVALADIHRAGLVHRDLKPGNVLLTHDGPRVIDFGIARAADGSDLTATNALIGSPAFMSPEQAVGGDITPASDVFSLGSLLLTAATGLRPFAGTSTPQTLYNVAHTDPDLSRLPPEVREFVEPCLAKDPARRPTPQQIVDHLGPASSPTAPWPTAVHALIARQEHLLRTVAAAPPPPPAPGTPAGPGRRRRAFTVPVVAFATALAAVLVVVSVNVMTGSDTENPADPAEAASPSVSADEALASDRLRRVDPCAVLAKAQVPSMGLLVPEDDPIHLHKCRYEGTESGSVTLSLGERFQNGTAERDAEGRAVQLTHLTGGCEAAVQLTDDPKLTVTVSDASSASCQIPKAALDEALRRLRTDDVLLTLPSHSALGLDTCLLLDGGTVREVLGPATATADGLHGCEWSGSRTVRVRISPGVPGLPPEEDSRELSLDGIDAHAVTDSEDYCSIRWMQRRISDTRAEEVEVFYTQDGGQDPCGPAQRLASEVAANLPRG</sequence>
<dbReference type="PROSITE" id="PS50011">
    <property type="entry name" value="PROTEIN_KINASE_DOM"/>
    <property type="match status" value="1"/>
</dbReference>
<keyword evidence="4 5" id="KW-0067">ATP-binding</keyword>
<evidence type="ECO:0000256" key="1">
    <source>
        <dbReference type="ARBA" id="ARBA00022679"/>
    </source>
</evidence>
<evidence type="ECO:0000256" key="4">
    <source>
        <dbReference type="ARBA" id="ARBA00022840"/>
    </source>
</evidence>
<name>H5XMY9_9PSEU</name>
<feature type="domain" description="Protein kinase" evidence="7">
    <location>
        <begin position="15"/>
        <end position="281"/>
    </location>
</feature>
<evidence type="ECO:0000313" key="9">
    <source>
        <dbReference type="Proteomes" id="UP000002791"/>
    </source>
</evidence>
<dbReference type="PROSITE" id="PS00108">
    <property type="entry name" value="PROTEIN_KINASE_ST"/>
    <property type="match status" value="1"/>
</dbReference>
<evidence type="ECO:0000313" key="8">
    <source>
        <dbReference type="EMBL" id="EHR63156.1"/>
    </source>
</evidence>
<dbReference type="Gene3D" id="1.10.510.10">
    <property type="entry name" value="Transferase(Phosphotransferase) domain 1"/>
    <property type="match status" value="1"/>
</dbReference>
<dbReference type="AlphaFoldDB" id="H5XMY9"/>
<evidence type="ECO:0000256" key="3">
    <source>
        <dbReference type="ARBA" id="ARBA00022777"/>
    </source>
</evidence>
<keyword evidence="2 5" id="KW-0547">Nucleotide-binding</keyword>
<feature type="binding site" evidence="5">
    <location>
        <position position="43"/>
    </location>
    <ligand>
        <name>ATP</name>
        <dbReference type="ChEBI" id="CHEBI:30616"/>
    </ligand>
</feature>
<dbReference type="InterPro" id="IPR011009">
    <property type="entry name" value="Kinase-like_dom_sf"/>
</dbReference>
<dbReference type="InterPro" id="IPR000719">
    <property type="entry name" value="Prot_kinase_dom"/>
</dbReference>
<dbReference type="HOGENOM" id="CLU_428181_0_0_11"/>
<dbReference type="GO" id="GO:0004674">
    <property type="term" value="F:protein serine/threonine kinase activity"/>
    <property type="evidence" value="ECO:0007669"/>
    <property type="project" value="TreeGrafter"/>
</dbReference>
<protein>
    <submittedName>
        <fullName evidence="8">Protein kinase family protein</fullName>
    </submittedName>
</protein>
<dbReference type="PROSITE" id="PS00107">
    <property type="entry name" value="PROTEIN_KINASE_ATP"/>
    <property type="match status" value="1"/>
</dbReference>
<gene>
    <name evidence="8" type="ORF">SaccyDRAFT_4341</name>
</gene>
<keyword evidence="3 8" id="KW-0418">Kinase</keyword>
<dbReference type="STRING" id="882082.SaccyDRAFT_4341"/>
<reference evidence="8 9" key="1">
    <citation type="submission" date="2011-11" db="EMBL/GenBank/DDBJ databases">
        <title>The Noncontiguous Finished sequence of Saccharomonospora cyanea NA-134.</title>
        <authorList>
            <consortium name="US DOE Joint Genome Institute"/>
            <person name="Lucas S."/>
            <person name="Han J."/>
            <person name="Lapidus A."/>
            <person name="Cheng J.-F."/>
            <person name="Goodwin L."/>
            <person name="Pitluck S."/>
            <person name="Peters L."/>
            <person name="Ovchinnikova G."/>
            <person name="Lu M."/>
            <person name="Detter J.C."/>
            <person name="Han C."/>
            <person name="Tapia R."/>
            <person name="Land M."/>
            <person name="Hauser L."/>
            <person name="Kyrpides N."/>
            <person name="Ivanova N."/>
            <person name="Pagani I."/>
            <person name="Brambilla E.-M."/>
            <person name="Klenk H.-P."/>
            <person name="Woyke T."/>
        </authorList>
    </citation>
    <scope>NUCLEOTIDE SEQUENCE [LARGE SCALE GENOMIC DNA]</scope>
    <source>
        <strain evidence="8 9">NA-134</strain>
    </source>
</reference>
<organism evidence="8 9">
    <name type="scientific">Saccharomonospora cyanea NA-134</name>
    <dbReference type="NCBI Taxonomy" id="882082"/>
    <lineage>
        <taxon>Bacteria</taxon>
        <taxon>Bacillati</taxon>
        <taxon>Actinomycetota</taxon>
        <taxon>Actinomycetes</taxon>
        <taxon>Pseudonocardiales</taxon>
        <taxon>Pseudonocardiaceae</taxon>
        <taxon>Saccharomonospora</taxon>
    </lineage>
</organism>
<evidence type="ECO:0000259" key="7">
    <source>
        <dbReference type="PROSITE" id="PS50011"/>
    </source>
</evidence>
<dbReference type="InterPro" id="IPR017441">
    <property type="entry name" value="Protein_kinase_ATP_BS"/>
</dbReference>
<dbReference type="eggNOG" id="COG0515">
    <property type="taxonomic scope" value="Bacteria"/>
</dbReference>
<dbReference type="OrthoDB" id="9762169at2"/>
<dbReference type="Gene3D" id="3.30.200.20">
    <property type="entry name" value="Phosphorylase Kinase, domain 1"/>
    <property type="match status" value="1"/>
</dbReference>
<evidence type="ECO:0000256" key="5">
    <source>
        <dbReference type="PROSITE-ProRule" id="PRU10141"/>
    </source>
</evidence>
<keyword evidence="9" id="KW-1185">Reference proteome</keyword>
<dbReference type="Pfam" id="PF00069">
    <property type="entry name" value="Pkinase"/>
    <property type="match status" value="1"/>
</dbReference>
<keyword evidence="1" id="KW-0808">Transferase</keyword>
<dbReference type="CDD" id="cd14014">
    <property type="entry name" value="STKc_PknB_like"/>
    <property type="match status" value="1"/>
</dbReference>
<dbReference type="SUPFAM" id="SSF56112">
    <property type="entry name" value="Protein kinase-like (PK-like)"/>
    <property type="match status" value="1"/>
</dbReference>
<feature type="region of interest" description="Disordered" evidence="6">
    <location>
        <begin position="341"/>
        <end position="360"/>
    </location>
</feature>
<accession>H5XMY9</accession>
<dbReference type="PANTHER" id="PTHR43289:SF34">
    <property type="entry name" value="SERINE_THREONINE-PROTEIN KINASE YBDM-RELATED"/>
    <property type="match status" value="1"/>
</dbReference>
<evidence type="ECO:0000256" key="2">
    <source>
        <dbReference type="ARBA" id="ARBA00022741"/>
    </source>
</evidence>
<feature type="compositionally biased region" description="Pro residues" evidence="6">
    <location>
        <begin position="294"/>
        <end position="304"/>
    </location>
</feature>